<evidence type="ECO:0000313" key="2">
    <source>
        <dbReference type="Proteomes" id="UP000251088"/>
    </source>
</evidence>
<organism evidence="1 2">
    <name type="scientific">Klebsiella pneumoniae</name>
    <dbReference type="NCBI Taxonomy" id="573"/>
    <lineage>
        <taxon>Bacteria</taxon>
        <taxon>Pseudomonadati</taxon>
        <taxon>Pseudomonadota</taxon>
        <taxon>Gammaproteobacteria</taxon>
        <taxon>Enterobacterales</taxon>
        <taxon>Enterobacteriaceae</taxon>
        <taxon>Klebsiella/Raoultella group</taxon>
        <taxon>Klebsiella</taxon>
        <taxon>Klebsiella pneumoniae complex</taxon>
    </lineage>
</organism>
<dbReference type="AlphaFoldDB" id="A0A2X3ERN1"/>
<sequence length="112" mass="12086">MAGSLHRLGHRPDWRAAAAVAAAAVRSISAPVMNGGDNVQPERYHVQWFVLAGVALLLLAVERGAGLWSRCPRLAVAHGDLLEQLLPWRWPRVLSALFAGSCWRSPAVLSSA</sequence>
<reference evidence="1 2" key="1">
    <citation type="submission" date="2018-06" db="EMBL/GenBank/DDBJ databases">
        <authorList>
            <consortium name="Pathogen Informatics"/>
            <person name="Doyle S."/>
        </authorList>
    </citation>
    <scope>NUCLEOTIDE SEQUENCE [LARGE SCALE GENOMIC DNA]</scope>
    <source>
        <strain evidence="1 2">NCTC9128</strain>
    </source>
</reference>
<gene>
    <name evidence="1" type="primary">fhuB_5</name>
    <name evidence="1" type="ORF">NCTC9128_05261</name>
</gene>
<name>A0A2X3ERN1_KLEPN</name>
<dbReference type="Proteomes" id="UP000251088">
    <property type="component" value="Unassembled WGS sequence"/>
</dbReference>
<proteinExistence type="predicted"/>
<protein>
    <submittedName>
        <fullName evidence="1">Ferric hydroxamate ABC transporter</fullName>
    </submittedName>
</protein>
<evidence type="ECO:0000313" key="1">
    <source>
        <dbReference type="EMBL" id="SQC39133.1"/>
    </source>
</evidence>
<dbReference type="EMBL" id="UAWN01000014">
    <property type="protein sequence ID" value="SQC39133.1"/>
    <property type="molecule type" value="Genomic_DNA"/>
</dbReference>
<accession>A0A2X3ERN1</accession>